<gene>
    <name evidence="2" type="ORF">OS493_037245</name>
</gene>
<evidence type="ECO:0000313" key="3">
    <source>
        <dbReference type="Proteomes" id="UP001163046"/>
    </source>
</evidence>
<keyword evidence="1" id="KW-1133">Transmembrane helix</keyword>
<dbReference type="AlphaFoldDB" id="A0A9W9Z8P4"/>
<dbReference type="EMBL" id="MU826418">
    <property type="protein sequence ID" value="KAJ7376043.1"/>
    <property type="molecule type" value="Genomic_DNA"/>
</dbReference>
<feature type="transmembrane region" description="Helical" evidence="1">
    <location>
        <begin position="45"/>
        <end position="66"/>
    </location>
</feature>
<keyword evidence="1" id="KW-0472">Membrane</keyword>
<reference evidence="2" key="1">
    <citation type="submission" date="2023-01" db="EMBL/GenBank/DDBJ databases">
        <title>Genome assembly of the deep-sea coral Lophelia pertusa.</title>
        <authorList>
            <person name="Herrera S."/>
            <person name="Cordes E."/>
        </authorList>
    </citation>
    <scope>NUCLEOTIDE SEQUENCE</scope>
    <source>
        <strain evidence="2">USNM1676648</strain>
        <tissue evidence="2">Polyp</tissue>
    </source>
</reference>
<accession>A0A9W9Z8P4</accession>
<evidence type="ECO:0000256" key="1">
    <source>
        <dbReference type="SAM" id="Phobius"/>
    </source>
</evidence>
<keyword evidence="1" id="KW-0812">Transmembrane</keyword>
<comment type="caution">
    <text evidence="2">The sequence shown here is derived from an EMBL/GenBank/DDBJ whole genome shotgun (WGS) entry which is preliminary data.</text>
</comment>
<organism evidence="2 3">
    <name type="scientific">Desmophyllum pertusum</name>
    <dbReference type="NCBI Taxonomy" id="174260"/>
    <lineage>
        <taxon>Eukaryota</taxon>
        <taxon>Metazoa</taxon>
        <taxon>Cnidaria</taxon>
        <taxon>Anthozoa</taxon>
        <taxon>Hexacorallia</taxon>
        <taxon>Scleractinia</taxon>
        <taxon>Caryophylliina</taxon>
        <taxon>Caryophylliidae</taxon>
        <taxon>Desmophyllum</taxon>
    </lineage>
</organism>
<proteinExistence type="predicted"/>
<protein>
    <submittedName>
        <fullName evidence="2">Uncharacterized protein</fullName>
    </submittedName>
</protein>
<feature type="transmembrane region" description="Helical" evidence="1">
    <location>
        <begin position="87"/>
        <end position="106"/>
    </location>
</feature>
<keyword evidence="3" id="KW-1185">Reference proteome</keyword>
<dbReference type="Proteomes" id="UP001163046">
    <property type="component" value="Unassembled WGS sequence"/>
</dbReference>
<sequence>MPAAVAFAETLAVDVGIVVAFSVVGACISGIAVEIDGRTLAVDVGVAYSVVGAGISGIAVEIDGSIGRFWLQLKRLQQYAEQRSKDTPVIFIALAQSVLSLLQVALTGKQPL</sequence>
<feature type="transmembrane region" description="Helical" evidence="1">
    <location>
        <begin position="12"/>
        <end position="33"/>
    </location>
</feature>
<evidence type="ECO:0000313" key="2">
    <source>
        <dbReference type="EMBL" id="KAJ7376043.1"/>
    </source>
</evidence>
<name>A0A9W9Z8P4_9CNID</name>